<feature type="transmembrane region" description="Helical" evidence="1">
    <location>
        <begin position="370"/>
        <end position="387"/>
    </location>
</feature>
<dbReference type="EMBL" id="JOTP01000023">
    <property type="protein sequence ID" value="KEP25425.1"/>
    <property type="molecule type" value="Genomic_DNA"/>
</dbReference>
<sequence>MMSEPKRVHPISMFIDFISDAVSMIKNFIIPFFVLIFVNSNSSIRFYAFIILGVLLLWKAVSTVLEWRRFTYRMEDDEFRVESGVITKKKKYISLERIQTVNTSEGIFQRIFGLVRVQIETAGGTDGPEVSLTAITKAEAEQLKQSIFNRKKSLQQDEMAGETGDGPHDHLAAQKPVEEEINVSYRMGVPELLLAATTSSGIGVIISGCLAIYTQIDEILPLDGFVKQFSFLSHASVEIYAILIFLAVLIAWILSVGVTALQYANFAAKRKGNDIIITRGLIERHQMTIPLARIQAVKIKENILREPFGFATVMLVSAGGSITEKETSSVLFPLIRKKKINELLSRFTDQYHLTPEAELKKVPKRSLKRYLISFGFVPLLVGVILSVRFPPWGYLALIPLPIALFFGYLAYKQSGYTIKDPLIQLTTRGIGKTTGIVLRKRMQNYTVTQSYFQKKGRVASIHTFVKSSALLDSFGVHHLEEKDAARVFDWYSYEKKQSS</sequence>
<feature type="transmembrane region" description="Helical" evidence="1">
    <location>
        <begin position="21"/>
        <end position="38"/>
    </location>
</feature>
<evidence type="ECO:0000256" key="1">
    <source>
        <dbReference type="SAM" id="Phobius"/>
    </source>
</evidence>
<dbReference type="eggNOG" id="COG3428">
    <property type="taxonomic scope" value="Bacteria"/>
</dbReference>
<evidence type="ECO:0000259" key="2">
    <source>
        <dbReference type="Pfam" id="PF03703"/>
    </source>
</evidence>
<dbReference type="OrthoDB" id="2195155at2"/>
<name>A0A081L849_9BACI</name>
<feature type="domain" description="YdbS-like PH" evidence="2">
    <location>
        <begin position="67"/>
        <end position="146"/>
    </location>
</feature>
<dbReference type="PIRSF" id="PIRSF026631">
    <property type="entry name" value="UCP026631"/>
    <property type="match status" value="1"/>
</dbReference>
<feature type="transmembrane region" description="Helical" evidence="1">
    <location>
        <begin position="239"/>
        <end position="261"/>
    </location>
</feature>
<organism evidence="3 4">
    <name type="scientific">Bacillus zhangzhouensis</name>
    <dbReference type="NCBI Taxonomy" id="1178540"/>
    <lineage>
        <taxon>Bacteria</taxon>
        <taxon>Bacillati</taxon>
        <taxon>Bacillota</taxon>
        <taxon>Bacilli</taxon>
        <taxon>Bacillales</taxon>
        <taxon>Bacillaceae</taxon>
        <taxon>Bacillus</taxon>
    </lineage>
</organism>
<dbReference type="PANTHER" id="PTHR34473">
    <property type="entry name" value="UPF0699 TRANSMEMBRANE PROTEIN YDBS"/>
    <property type="match status" value="1"/>
</dbReference>
<feature type="transmembrane region" description="Helical" evidence="1">
    <location>
        <begin position="44"/>
        <end position="65"/>
    </location>
</feature>
<feature type="domain" description="YdbS-like PH" evidence="2">
    <location>
        <begin position="263"/>
        <end position="344"/>
    </location>
</feature>
<keyword evidence="1" id="KW-0812">Transmembrane</keyword>
<reference evidence="3 4" key="1">
    <citation type="submission" date="2012-09" db="EMBL/GenBank/DDBJ databases">
        <title>Genome Sequence of Bacillus sp. DW5-4.</title>
        <authorList>
            <person name="Lai Q."/>
            <person name="Liu Y."/>
            <person name="Shao Z."/>
        </authorList>
    </citation>
    <scope>NUCLEOTIDE SEQUENCE [LARGE SCALE GENOMIC DNA]</scope>
    <source>
        <strain evidence="3 4">DW5-4</strain>
    </source>
</reference>
<gene>
    <name evidence="3" type="ORF">BA70_08985</name>
</gene>
<dbReference type="InterPro" id="IPR014529">
    <property type="entry name" value="UCP026631"/>
</dbReference>
<dbReference type="InterPro" id="IPR005182">
    <property type="entry name" value="YdbS-like_PH"/>
</dbReference>
<evidence type="ECO:0000313" key="3">
    <source>
        <dbReference type="EMBL" id="KEP25425.1"/>
    </source>
</evidence>
<proteinExistence type="predicted"/>
<feature type="domain" description="YdbS-like PH" evidence="2">
    <location>
        <begin position="411"/>
        <end position="491"/>
    </location>
</feature>
<keyword evidence="4" id="KW-1185">Reference proteome</keyword>
<keyword evidence="1" id="KW-1133">Transmembrane helix</keyword>
<evidence type="ECO:0000313" key="4">
    <source>
        <dbReference type="Proteomes" id="UP000028091"/>
    </source>
</evidence>
<dbReference type="AlphaFoldDB" id="A0A081L849"/>
<dbReference type="RefSeq" id="WP_034323993.1">
    <property type="nucleotide sequence ID" value="NZ_JBCMYH010000016.1"/>
</dbReference>
<feature type="transmembrane region" description="Helical" evidence="1">
    <location>
        <begin position="393"/>
        <end position="411"/>
    </location>
</feature>
<dbReference type="PANTHER" id="PTHR34473:SF2">
    <property type="entry name" value="UPF0699 TRANSMEMBRANE PROTEIN YDBT"/>
    <property type="match status" value="1"/>
</dbReference>
<keyword evidence="1" id="KW-0472">Membrane</keyword>
<accession>A0A081L849</accession>
<comment type="caution">
    <text evidence="3">The sequence shown here is derived from an EMBL/GenBank/DDBJ whole genome shotgun (WGS) entry which is preliminary data.</text>
</comment>
<feature type="transmembrane region" description="Helical" evidence="1">
    <location>
        <begin position="192"/>
        <end position="213"/>
    </location>
</feature>
<dbReference type="Proteomes" id="UP000028091">
    <property type="component" value="Unassembled WGS sequence"/>
</dbReference>
<protein>
    <submittedName>
        <fullName evidence="3">Membrane protein</fullName>
    </submittedName>
</protein>
<dbReference type="Pfam" id="PF03703">
    <property type="entry name" value="bPH_2"/>
    <property type="match status" value="3"/>
</dbReference>